<feature type="domain" description="Ketosynthase family 3 (KS3)" evidence="14">
    <location>
        <begin position="3"/>
        <end position="411"/>
    </location>
</feature>
<proteinExistence type="inferred from homology"/>
<keyword evidence="7" id="KW-0276">Fatty acid metabolism</keyword>
<evidence type="ECO:0000256" key="7">
    <source>
        <dbReference type="ARBA" id="ARBA00022832"/>
    </source>
</evidence>
<dbReference type="Gene3D" id="3.40.47.10">
    <property type="match status" value="1"/>
</dbReference>
<evidence type="ECO:0000313" key="16">
    <source>
        <dbReference type="Proteomes" id="UP000717981"/>
    </source>
</evidence>
<comment type="pathway">
    <text evidence="1 11">Lipid metabolism; fatty acid biosynthesis.</text>
</comment>
<dbReference type="NCBIfam" id="TIGR03150">
    <property type="entry name" value="fabF"/>
    <property type="match status" value="1"/>
</dbReference>
<dbReference type="GO" id="GO:0004315">
    <property type="term" value="F:3-oxoacyl-[acyl-carrier-protein] synthase activity"/>
    <property type="evidence" value="ECO:0007669"/>
    <property type="project" value="UniProtKB-UniRule"/>
</dbReference>
<keyword evidence="8" id="KW-0443">Lipid metabolism</keyword>
<dbReference type="NCBIfam" id="NF005589">
    <property type="entry name" value="PRK07314.1"/>
    <property type="match status" value="1"/>
</dbReference>
<keyword evidence="9 11" id="KW-0275">Fatty acid biosynthesis</keyword>
<keyword evidence="10 11" id="KW-0012">Acyltransferase</keyword>
<dbReference type="CDD" id="cd00834">
    <property type="entry name" value="KAS_I_II"/>
    <property type="match status" value="1"/>
</dbReference>
<feature type="active site" description="For beta-ketoacyl synthase activity" evidence="12">
    <location>
        <position position="164"/>
    </location>
</feature>
<dbReference type="PROSITE" id="PS52004">
    <property type="entry name" value="KS3_2"/>
    <property type="match status" value="1"/>
</dbReference>
<dbReference type="Pfam" id="PF00109">
    <property type="entry name" value="ketoacyl-synt"/>
    <property type="match status" value="1"/>
</dbReference>
<evidence type="ECO:0000256" key="5">
    <source>
        <dbReference type="ARBA" id="ARBA00022516"/>
    </source>
</evidence>
<keyword evidence="5 11" id="KW-0444">Lipid biosynthesis</keyword>
<dbReference type="InterPro" id="IPR018201">
    <property type="entry name" value="Ketoacyl_synth_AS"/>
</dbReference>
<dbReference type="SUPFAM" id="SSF53901">
    <property type="entry name" value="Thiolase-like"/>
    <property type="match status" value="2"/>
</dbReference>
<evidence type="ECO:0000313" key="15">
    <source>
        <dbReference type="EMBL" id="KAF1689254.1"/>
    </source>
</evidence>
<dbReference type="PANTHER" id="PTHR11712">
    <property type="entry name" value="POLYKETIDE SYNTHASE-RELATED"/>
    <property type="match status" value="1"/>
</dbReference>
<dbReference type="NCBIfam" id="NF004970">
    <property type="entry name" value="PRK06333.1"/>
    <property type="match status" value="1"/>
</dbReference>
<dbReference type="EC" id="2.3.1.179" evidence="3 11"/>
<dbReference type="GO" id="GO:0006633">
    <property type="term" value="P:fatty acid biosynthetic process"/>
    <property type="evidence" value="ECO:0007669"/>
    <property type="project" value="UniProtKB-UniRule"/>
</dbReference>
<comment type="catalytic activity">
    <reaction evidence="11">
        <text>a fatty acyl-[ACP] + malonyl-[ACP] + H(+) = a 3-oxoacyl-[ACP] + holo-[ACP] + CO2</text>
        <dbReference type="Rhea" id="RHEA:22836"/>
        <dbReference type="Rhea" id="RHEA-COMP:9623"/>
        <dbReference type="Rhea" id="RHEA-COMP:9685"/>
        <dbReference type="Rhea" id="RHEA-COMP:9916"/>
        <dbReference type="Rhea" id="RHEA-COMP:14125"/>
        <dbReference type="ChEBI" id="CHEBI:15378"/>
        <dbReference type="ChEBI" id="CHEBI:16526"/>
        <dbReference type="ChEBI" id="CHEBI:64479"/>
        <dbReference type="ChEBI" id="CHEBI:78449"/>
        <dbReference type="ChEBI" id="CHEBI:78776"/>
        <dbReference type="ChEBI" id="CHEBI:138651"/>
    </reaction>
</comment>
<evidence type="ECO:0000256" key="8">
    <source>
        <dbReference type="ARBA" id="ARBA00023098"/>
    </source>
</evidence>
<comment type="caution">
    <text evidence="15">The sequence shown here is derived from an EMBL/GenBank/DDBJ whole genome shotgun (WGS) entry which is preliminary data.</text>
</comment>
<gene>
    <name evidence="15" type="primary">fabF</name>
    <name evidence="15" type="ORF">CR938_06470</name>
</gene>
<dbReference type="InterPro" id="IPR020841">
    <property type="entry name" value="PKS_Beta-ketoAc_synthase_dom"/>
</dbReference>
<evidence type="ECO:0000256" key="6">
    <source>
        <dbReference type="ARBA" id="ARBA00022679"/>
    </source>
</evidence>
<sequence>MSQRRVVVTGMGMVTPLGNDLASSWDGIIHGRSGIGPVTHFDASAFSTRIAGEIRGFDPTAFIPPKEAKKMEPFIHYGLAASFMAMDDAGLEVTEANAERIGAIIGSGIGGILGIEEQTAKYLEGGPRKISPFYVPSTIINMLPGQLSILKGIKGPNFSAVSACATSNHSIGVAMRMIQYGDADVMIAGGAERGSSPTSMGGFCSMKAMSTRNDEPERASRPWDAERDGFVLGDGAGILVLEEYEHAKARGARIYAELAGFGSSADANHMTAPCEDGEGAARCMLAALRDAGLAPEQVDYLNAHGTSTPLGDLAETLAVKRAFGDHAYKLMVSSTKSMTGHLLGAAGGVEAIFSVLAIHHGIVPPTINLENPGEGCDLDYVPNTARQAKVDVAMSNGFGFGGTNGTLVFRRI</sequence>
<evidence type="ECO:0000256" key="10">
    <source>
        <dbReference type="ARBA" id="ARBA00023315"/>
    </source>
</evidence>
<keyword evidence="6 11" id="KW-0808">Transferase</keyword>
<evidence type="ECO:0000256" key="11">
    <source>
        <dbReference type="PIRNR" id="PIRNR000447"/>
    </source>
</evidence>
<comment type="similarity">
    <text evidence="2 11 13">Belongs to the thiolase-like superfamily. Beta-ketoacyl-ACP synthases family.</text>
</comment>
<dbReference type="GO" id="GO:0005829">
    <property type="term" value="C:cytosol"/>
    <property type="evidence" value="ECO:0007669"/>
    <property type="project" value="TreeGrafter"/>
</dbReference>
<evidence type="ECO:0000256" key="13">
    <source>
        <dbReference type="RuleBase" id="RU003694"/>
    </source>
</evidence>
<dbReference type="PANTHER" id="PTHR11712:SF336">
    <property type="entry name" value="3-OXOACYL-[ACYL-CARRIER-PROTEIN] SYNTHASE, MITOCHONDRIAL"/>
    <property type="match status" value="1"/>
</dbReference>
<name>A0A921P499_9GAMM</name>
<dbReference type="FunFam" id="3.40.47.10:FF:000009">
    <property type="entry name" value="3-oxoacyl-[acyl-carrier-protein] synthase 2"/>
    <property type="match status" value="1"/>
</dbReference>
<dbReference type="InterPro" id="IPR014030">
    <property type="entry name" value="Ketoacyl_synth_N"/>
</dbReference>
<dbReference type="InterPro" id="IPR000794">
    <property type="entry name" value="Beta-ketoacyl_synthase"/>
</dbReference>
<dbReference type="InterPro" id="IPR017568">
    <property type="entry name" value="3-oxoacyl-ACP_synth-2"/>
</dbReference>
<evidence type="ECO:0000256" key="12">
    <source>
        <dbReference type="PIRSR" id="PIRSR000447-1"/>
    </source>
</evidence>
<dbReference type="RefSeq" id="WP_162124220.1">
    <property type="nucleotide sequence ID" value="NZ_PDWK01000024.1"/>
</dbReference>
<dbReference type="InterPro" id="IPR016039">
    <property type="entry name" value="Thiolase-like"/>
</dbReference>
<dbReference type="Pfam" id="PF02801">
    <property type="entry name" value="Ketoacyl-synt_C"/>
    <property type="match status" value="1"/>
</dbReference>
<protein>
    <recommendedName>
        <fullName evidence="4 11">3-oxoacyl-[acyl-carrier-protein] synthase 2</fullName>
        <ecNumber evidence="3 11">2.3.1.179</ecNumber>
    </recommendedName>
</protein>
<evidence type="ECO:0000256" key="9">
    <source>
        <dbReference type="ARBA" id="ARBA00023160"/>
    </source>
</evidence>
<evidence type="ECO:0000259" key="14">
    <source>
        <dbReference type="PROSITE" id="PS52004"/>
    </source>
</evidence>
<dbReference type="SMART" id="SM00825">
    <property type="entry name" value="PKS_KS"/>
    <property type="match status" value="1"/>
</dbReference>
<evidence type="ECO:0000256" key="1">
    <source>
        <dbReference type="ARBA" id="ARBA00005194"/>
    </source>
</evidence>
<dbReference type="PROSITE" id="PS00606">
    <property type="entry name" value="KS3_1"/>
    <property type="match status" value="1"/>
</dbReference>
<dbReference type="PIRSF" id="PIRSF000447">
    <property type="entry name" value="KAS_II"/>
    <property type="match status" value="1"/>
</dbReference>
<evidence type="ECO:0000256" key="4">
    <source>
        <dbReference type="ARBA" id="ARBA00014657"/>
    </source>
</evidence>
<dbReference type="InterPro" id="IPR014031">
    <property type="entry name" value="Ketoacyl_synth_C"/>
</dbReference>
<accession>A0A921P499</accession>
<organism evidence="15 16">
    <name type="scientific">Pseudoxanthomonas taiwanensis</name>
    <dbReference type="NCBI Taxonomy" id="176598"/>
    <lineage>
        <taxon>Bacteria</taxon>
        <taxon>Pseudomonadati</taxon>
        <taxon>Pseudomonadota</taxon>
        <taxon>Gammaproteobacteria</taxon>
        <taxon>Lysobacterales</taxon>
        <taxon>Lysobacteraceae</taxon>
        <taxon>Pseudoxanthomonas</taxon>
    </lineage>
</organism>
<evidence type="ECO:0000256" key="3">
    <source>
        <dbReference type="ARBA" id="ARBA00012356"/>
    </source>
</evidence>
<dbReference type="AlphaFoldDB" id="A0A921P499"/>
<dbReference type="OrthoDB" id="9808669at2"/>
<keyword evidence="16" id="KW-1185">Reference proteome</keyword>
<evidence type="ECO:0000256" key="2">
    <source>
        <dbReference type="ARBA" id="ARBA00008467"/>
    </source>
</evidence>
<comment type="function">
    <text evidence="11">Involved in the type II fatty acid elongation cycle. Catalyzes the elongation of a wide range of acyl-ACP by the addition of two carbons from malonyl-ACP to an acyl acceptor. Can efficiently catalyze the conversion of palmitoleoyl-ACP (cis-hexadec-9-enoyl-ACP) to cis-vaccenoyl-ACP (cis-octadec-11-enoyl-ACP), an essential step in the thermal regulation of fatty acid composition.</text>
</comment>
<reference evidence="15" key="1">
    <citation type="submission" date="2017-10" db="EMBL/GenBank/DDBJ databases">
        <title>Whole genome sequencing of members of genus Pseudoxanthomonas.</title>
        <authorList>
            <person name="Kumar S."/>
            <person name="Bansal K."/>
            <person name="Kaur A."/>
            <person name="Patil P."/>
            <person name="Sharma S."/>
            <person name="Patil P.B."/>
        </authorList>
    </citation>
    <scope>NUCLEOTIDE SEQUENCE</scope>
    <source>
        <strain evidence="15">DSM 22914</strain>
    </source>
</reference>
<dbReference type="Proteomes" id="UP000717981">
    <property type="component" value="Unassembled WGS sequence"/>
</dbReference>
<comment type="catalytic activity">
    <reaction evidence="11">
        <text>(9Z)-hexadecenoyl-[ACP] + malonyl-[ACP] + H(+) = 3-oxo-(11Z)-octadecenoyl-[ACP] + holo-[ACP] + CO2</text>
        <dbReference type="Rhea" id="RHEA:55040"/>
        <dbReference type="Rhea" id="RHEA-COMP:9623"/>
        <dbReference type="Rhea" id="RHEA-COMP:9685"/>
        <dbReference type="Rhea" id="RHEA-COMP:10800"/>
        <dbReference type="Rhea" id="RHEA-COMP:14074"/>
        <dbReference type="ChEBI" id="CHEBI:15378"/>
        <dbReference type="ChEBI" id="CHEBI:16526"/>
        <dbReference type="ChEBI" id="CHEBI:64479"/>
        <dbReference type="ChEBI" id="CHEBI:78449"/>
        <dbReference type="ChEBI" id="CHEBI:83989"/>
        <dbReference type="ChEBI" id="CHEBI:138538"/>
        <dbReference type="EC" id="2.3.1.179"/>
    </reaction>
</comment>
<dbReference type="EMBL" id="PDWK01000024">
    <property type="protein sequence ID" value="KAF1689254.1"/>
    <property type="molecule type" value="Genomic_DNA"/>
</dbReference>